<proteinExistence type="predicted"/>
<dbReference type="EMBL" id="JAEMHL010000003">
    <property type="protein sequence ID" value="MBJ6750208.1"/>
    <property type="molecule type" value="Genomic_DNA"/>
</dbReference>
<protein>
    <submittedName>
        <fullName evidence="3">Type II secretion system protein</fullName>
    </submittedName>
</protein>
<dbReference type="InterPro" id="IPR000983">
    <property type="entry name" value="Bac_GSPG_pilin"/>
</dbReference>
<dbReference type="PRINTS" id="PR00813">
    <property type="entry name" value="BCTERIALGSPG"/>
</dbReference>
<dbReference type="RefSeq" id="WP_199388725.1">
    <property type="nucleotide sequence ID" value="NZ_JAEMHL010000003.1"/>
</dbReference>
<keyword evidence="4" id="KW-1185">Reference proteome</keyword>
<dbReference type="PROSITE" id="PS00409">
    <property type="entry name" value="PROKAR_NTER_METHYL"/>
    <property type="match status" value="1"/>
</dbReference>
<keyword evidence="2" id="KW-1133">Transmembrane helix</keyword>
<dbReference type="InterPro" id="IPR045584">
    <property type="entry name" value="Pilin-like"/>
</dbReference>
<keyword evidence="1" id="KW-0488">Methylation</keyword>
<dbReference type="InterPro" id="IPR012902">
    <property type="entry name" value="N_methyl_site"/>
</dbReference>
<feature type="transmembrane region" description="Helical" evidence="2">
    <location>
        <begin position="30"/>
        <end position="51"/>
    </location>
</feature>
<evidence type="ECO:0000313" key="4">
    <source>
        <dbReference type="Proteomes" id="UP000614714"/>
    </source>
</evidence>
<dbReference type="Gene3D" id="3.30.700.10">
    <property type="entry name" value="Glycoprotein, Type 4 Pilin"/>
    <property type="match status" value="1"/>
</dbReference>
<comment type="caution">
    <text evidence="3">The sequence shown here is derived from an EMBL/GenBank/DDBJ whole genome shotgun (WGS) entry which is preliminary data.</text>
</comment>
<evidence type="ECO:0000256" key="2">
    <source>
        <dbReference type="SAM" id="Phobius"/>
    </source>
</evidence>
<gene>
    <name evidence="3" type="ORF">JFN91_08290</name>
</gene>
<dbReference type="Pfam" id="PF07963">
    <property type="entry name" value="N_methyl"/>
    <property type="match status" value="1"/>
</dbReference>
<evidence type="ECO:0000256" key="1">
    <source>
        <dbReference type="ARBA" id="ARBA00022481"/>
    </source>
</evidence>
<accession>A0ABS0YD17</accession>
<reference evidence="3 4" key="1">
    <citation type="submission" date="2020-12" db="EMBL/GenBank/DDBJ databases">
        <title>Geomonas sp. Red421, isolated from paddy soil.</title>
        <authorList>
            <person name="Xu Z."/>
            <person name="Zhang Z."/>
            <person name="Masuda Y."/>
            <person name="Itoh H."/>
            <person name="Senoo K."/>
        </authorList>
    </citation>
    <scope>NUCLEOTIDE SEQUENCE [LARGE SCALE GENOMIC DNA]</scope>
    <source>
        <strain evidence="3 4">Red421</strain>
    </source>
</reference>
<dbReference type="NCBIfam" id="TIGR02532">
    <property type="entry name" value="IV_pilin_GFxxxE"/>
    <property type="match status" value="1"/>
</dbReference>
<dbReference type="Proteomes" id="UP000614714">
    <property type="component" value="Unassembled WGS sequence"/>
</dbReference>
<dbReference type="SUPFAM" id="SSF54523">
    <property type="entry name" value="Pili subunits"/>
    <property type="match status" value="1"/>
</dbReference>
<evidence type="ECO:0000313" key="3">
    <source>
        <dbReference type="EMBL" id="MBJ6750208.1"/>
    </source>
</evidence>
<name>A0ABS0YD17_9BACT</name>
<sequence length="164" mass="18061">MTVFRQQHCPNRPPQEHNLQRQRGFTLVELLVVVAILTALTLMALAAFGDIKRKVYSARAMEELRAIEKVIAGYSLESGTLPTSLAQLNQGEFLDPWRNPYVYVRLSDGGPPRKDLAVVSINTDYDLYSKGGDGLTAQLLSNPKSFDDIIRGADGAFMGLGASY</sequence>
<keyword evidence="2" id="KW-0472">Membrane</keyword>
<organism evidence="3 4">
    <name type="scientific">Geomonas anaerohicana</name>
    <dbReference type="NCBI Taxonomy" id="2798583"/>
    <lineage>
        <taxon>Bacteria</taxon>
        <taxon>Pseudomonadati</taxon>
        <taxon>Thermodesulfobacteriota</taxon>
        <taxon>Desulfuromonadia</taxon>
        <taxon>Geobacterales</taxon>
        <taxon>Geobacteraceae</taxon>
        <taxon>Geomonas</taxon>
    </lineage>
</organism>
<keyword evidence="2" id="KW-0812">Transmembrane</keyword>